<dbReference type="Proteomes" id="UP000053899">
    <property type="component" value="Unassembled WGS sequence"/>
</dbReference>
<dbReference type="GeneID" id="92352286"/>
<dbReference type="InterPro" id="IPR002376">
    <property type="entry name" value="Formyl_transf_N"/>
</dbReference>
<protein>
    <submittedName>
        <fullName evidence="3">Methionyl-tRNA formyltransferase</fullName>
    </submittedName>
</protein>
<dbReference type="InterPro" id="IPR005793">
    <property type="entry name" value="Formyl_trans_C"/>
</dbReference>
<reference evidence="3 4" key="1">
    <citation type="submission" date="2012-04" db="EMBL/GenBank/DDBJ databases">
        <title>Improved High-Quality Draft sequence of Leptothrix ochracea L12.</title>
        <authorList>
            <consortium name="US DOE Joint Genome Institute"/>
            <person name="Lucas S."/>
            <person name="Han J."/>
            <person name="Lapidus A."/>
            <person name="Cheng J.-F."/>
            <person name="Goodwin L."/>
            <person name="Pitluck S."/>
            <person name="Peters L."/>
            <person name="Zeytun A."/>
            <person name="Detter J.C."/>
            <person name="Han C."/>
            <person name="Tapia R."/>
            <person name="Land M."/>
            <person name="Hauser L."/>
            <person name="Kyrpides N."/>
            <person name="Ivanova N."/>
            <person name="Pagani I."/>
            <person name="Stepanauskas R."/>
            <person name="Masland D."/>
            <person name="Poulton N."/>
            <person name="Emerson D."/>
            <person name="Fleming E."/>
            <person name="Woyke T."/>
        </authorList>
    </citation>
    <scope>NUCLEOTIDE SEQUENCE [LARGE SCALE GENOMIC DNA]</scope>
    <source>
        <strain evidence="3 4">L12</strain>
    </source>
</reference>
<sequence>MSRHARAVVFAYHDVGVRCLKVLLEAGVEIGLVVTHQDAPHENIWFESVAETAALYGLPCITPEDPNTEAVLERCRQVQPDLIFSFYYRQMLKEPLLALARLGAYNMHGSLLPKYRGRVPINWAVLHGEHETGATLHLMHPKPDCGPIVDQMAVPILRDDTAHQVFNKVVVAAEMVLMRALPALLAGTAVLRPQDLHQGAYFGGRRPEDGRLPVDAGTQALHNLVRAVAPPYPGAFLDILDPVSRQPRRLTLLRTHILAPAGAGPCQAALAIGCATTHDASGLSLVLYAADGGQLQVLACTLDSHPWDASQWKQHWGAQPLNALAG</sequence>
<evidence type="ECO:0000313" key="3">
    <source>
        <dbReference type="EMBL" id="EIM31443.1"/>
    </source>
</evidence>
<name>I4Z5F1_9BURK</name>
<dbReference type="InterPro" id="IPR036477">
    <property type="entry name" value="Formyl_transf_N_sf"/>
</dbReference>
<dbReference type="SUPFAM" id="SSF50486">
    <property type="entry name" value="FMT C-terminal domain-like"/>
    <property type="match status" value="1"/>
</dbReference>
<dbReference type="EMBL" id="JH660683">
    <property type="protein sequence ID" value="EIM31443.1"/>
    <property type="molecule type" value="Genomic_DNA"/>
</dbReference>
<gene>
    <name evidence="3" type="ORF">LepocDRAFT_00001730</name>
</gene>
<dbReference type="Pfam" id="PF00551">
    <property type="entry name" value="Formyl_trans_N"/>
    <property type="match status" value="1"/>
</dbReference>
<feature type="domain" description="Formyl transferase N-terminal" evidence="1">
    <location>
        <begin position="28"/>
        <end position="181"/>
    </location>
</feature>
<keyword evidence="3" id="KW-0808">Transferase</keyword>
<dbReference type="Gene3D" id="3.40.50.12230">
    <property type="match status" value="1"/>
</dbReference>
<evidence type="ECO:0000259" key="1">
    <source>
        <dbReference type="Pfam" id="PF00551"/>
    </source>
</evidence>
<dbReference type="HOGENOM" id="CLU_033347_2_0_4"/>
<dbReference type="PANTHER" id="PTHR11138">
    <property type="entry name" value="METHIONYL-TRNA FORMYLTRANSFERASE"/>
    <property type="match status" value="1"/>
</dbReference>
<dbReference type="OrthoDB" id="9802815at2"/>
<dbReference type="InterPro" id="IPR011034">
    <property type="entry name" value="Formyl_transferase-like_C_sf"/>
</dbReference>
<dbReference type="NCBIfam" id="NF005414">
    <property type="entry name" value="PRK06988.1"/>
    <property type="match status" value="1"/>
</dbReference>
<accession>I4Z5F1</accession>
<organism evidence="3 4">
    <name type="scientific">Leptothrix ochracea L12</name>
    <dbReference type="NCBI Taxonomy" id="735332"/>
    <lineage>
        <taxon>Bacteria</taxon>
        <taxon>Pseudomonadati</taxon>
        <taxon>Pseudomonadota</taxon>
        <taxon>Betaproteobacteria</taxon>
        <taxon>Burkholderiales</taxon>
        <taxon>Sphaerotilaceae</taxon>
        <taxon>Leptothrix</taxon>
    </lineage>
</organism>
<dbReference type="SUPFAM" id="SSF53328">
    <property type="entry name" value="Formyltransferase"/>
    <property type="match status" value="1"/>
</dbReference>
<proteinExistence type="predicted"/>
<dbReference type="PANTHER" id="PTHR11138:SF5">
    <property type="entry name" value="METHIONYL-TRNA FORMYLTRANSFERASE, MITOCHONDRIAL"/>
    <property type="match status" value="1"/>
</dbReference>
<dbReference type="AlphaFoldDB" id="I4Z5F1"/>
<dbReference type="GO" id="GO:0004479">
    <property type="term" value="F:methionyl-tRNA formyltransferase activity"/>
    <property type="evidence" value="ECO:0007669"/>
    <property type="project" value="TreeGrafter"/>
</dbReference>
<dbReference type="GO" id="GO:0005829">
    <property type="term" value="C:cytosol"/>
    <property type="evidence" value="ECO:0007669"/>
    <property type="project" value="TreeGrafter"/>
</dbReference>
<keyword evidence="4" id="KW-1185">Reference proteome</keyword>
<feature type="domain" description="Formyl transferase C-terminal" evidence="2">
    <location>
        <begin position="207"/>
        <end position="273"/>
    </location>
</feature>
<dbReference type="RefSeq" id="WP_009453494.1">
    <property type="nucleotide sequence ID" value="NZ_JH660683.1"/>
</dbReference>
<evidence type="ECO:0000259" key="2">
    <source>
        <dbReference type="Pfam" id="PF02911"/>
    </source>
</evidence>
<dbReference type="Pfam" id="PF02911">
    <property type="entry name" value="Formyl_trans_C"/>
    <property type="match status" value="1"/>
</dbReference>
<evidence type="ECO:0000313" key="4">
    <source>
        <dbReference type="Proteomes" id="UP000053899"/>
    </source>
</evidence>